<accession>A0ABQ6K4B8</accession>
<gene>
    <name evidence="1" type="ORF">GCM10025881_12240</name>
</gene>
<keyword evidence="2" id="KW-1185">Reference proteome</keyword>
<sequence length="72" mass="8036">MERIARRQVGEHLVAELLEPAARDDADLRDGEQLAEQRRHPGIDGRLRGGERVIEVEGDEVDGHDRPVSQGT</sequence>
<dbReference type="EMBL" id="BSVB01000001">
    <property type="protein sequence ID" value="GMA94400.1"/>
    <property type="molecule type" value="Genomic_DNA"/>
</dbReference>
<comment type="caution">
    <text evidence="1">The sequence shown here is derived from an EMBL/GenBank/DDBJ whole genome shotgun (WGS) entry which is preliminary data.</text>
</comment>
<protein>
    <submittedName>
        <fullName evidence="1">Uncharacterized protein</fullName>
    </submittedName>
</protein>
<reference evidence="2" key="1">
    <citation type="journal article" date="2019" name="Int. J. Syst. Evol. Microbiol.">
        <title>The Global Catalogue of Microorganisms (GCM) 10K type strain sequencing project: providing services to taxonomists for standard genome sequencing and annotation.</title>
        <authorList>
            <consortium name="The Broad Institute Genomics Platform"/>
            <consortium name="The Broad Institute Genome Sequencing Center for Infectious Disease"/>
            <person name="Wu L."/>
            <person name="Ma J."/>
        </authorList>
    </citation>
    <scope>NUCLEOTIDE SEQUENCE [LARGE SCALE GENOMIC DNA]</scope>
    <source>
        <strain evidence="2">NBRC 108894</strain>
    </source>
</reference>
<name>A0ABQ6K4B8_9MICO</name>
<evidence type="ECO:0000313" key="2">
    <source>
        <dbReference type="Proteomes" id="UP001157034"/>
    </source>
</evidence>
<proteinExistence type="predicted"/>
<evidence type="ECO:0000313" key="1">
    <source>
        <dbReference type="EMBL" id="GMA94400.1"/>
    </source>
</evidence>
<dbReference type="Proteomes" id="UP001157034">
    <property type="component" value="Unassembled WGS sequence"/>
</dbReference>
<organism evidence="1 2">
    <name type="scientific">Pseudolysinimonas kribbensis</name>
    <dbReference type="NCBI Taxonomy" id="433641"/>
    <lineage>
        <taxon>Bacteria</taxon>
        <taxon>Bacillati</taxon>
        <taxon>Actinomycetota</taxon>
        <taxon>Actinomycetes</taxon>
        <taxon>Micrococcales</taxon>
        <taxon>Microbacteriaceae</taxon>
        <taxon>Pseudolysinimonas</taxon>
    </lineage>
</organism>